<dbReference type="AlphaFoldDB" id="A0A2D4PHC7"/>
<proteinExistence type="predicted"/>
<reference evidence="1" key="1">
    <citation type="submission" date="2017-07" db="EMBL/GenBank/DDBJ databases">
        <authorList>
            <person name="Mikheyev A."/>
            <person name="Grau M."/>
        </authorList>
    </citation>
    <scope>NUCLEOTIDE SEQUENCE</scope>
    <source>
        <tissue evidence="1">Venom_gland</tissue>
    </source>
</reference>
<protein>
    <submittedName>
        <fullName evidence="1">Uncharacterized protein</fullName>
    </submittedName>
</protein>
<organism evidence="1">
    <name type="scientific">Micrurus surinamensis</name>
    <name type="common">Surinam coral snake</name>
    <dbReference type="NCBI Taxonomy" id="129470"/>
    <lineage>
        <taxon>Eukaryota</taxon>
        <taxon>Metazoa</taxon>
        <taxon>Chordata</taxon>
        <taxon>Craniata</taxon>
        <taxon>Vertebrata</taxon>
        <taxon>Euteleostomi</taxon>
        <taxon>Lepidosauria</taxon>
        <taxon>Squamata</taxon>
        <taxon>Bifurcata</taxon>
        <taxon>Unidentata</taxon>
        <taxon>Episquamata</taxon>
        <taxon>Toxicofera</taxon>
        <taxon>Serpentes</taxon>
        <taxon>Colubroidea</taxon>
        <taxon>Elapidae</taxon>
        <taxon>Elapinae</taxon>
        <taxon>Micrurus</taxon>
    </lineage>
</organism>
<sequence>MKSFSFFKNISLKRECPKINCYSNKRTNNPILETILLYFLRVSSIKSTSNWLNAIMPIGFYVTQDFIFPIGKTAEKEGTTYHNHCTCPTKTISPAEHVASRQWNIFGVFHWVDDQA</sequence>
<dbReference type="EMBL" id="IACN01075318">
    <property type="protein sequence ID" value="LAB57447.1"/>
    <property type="molecule type" value="Transcribed_RNA"/>
</dbReference>
<name>A0A2D4PHC7_MICSU</name>
<evidence type="ECO:0000313" key="1">
    <source>
        <dbReference type="EMBL" id="LAB57447.1"/>
    </source>
</evidence>
<accession>A0A2D4PHC7</accession>
<reference evidence="1" key="2">
    <citation type="submission" date="2017-11" db="EMBL/GenBank/DDBJ databases">
        <title>Coralsnake Venomics: Analyses of Venom Gland Transcriptomes and Proteomes of Six Brazilian Taxa.</title>
        <authorList>
            <person name="Aird S.D."/>
            <person name="Jorge da Silva N."/>
            <person name="Qiu L."/>
            <person name="Villar-Briones A."/>
            <person name="Aparecida-Saddi V."/>
            <person name="Campos-Telles M.P."/>
            <person name="Grau M."/>
            <person name="Mikheyev A.S."/>
        </authorList>
    </citation>
    <scope>NUCLEOTIDE SEQUENCE</scope>
    <source>
        <tissue evidence="1">Venom_gland</tissue>
    </source>
</reference>